<name>A0A8S1R6G5_9CILI</name>
<keyword evidence="2" id="KW-1185">Reference proteome</keyword>
<proteinExistence type="predicted"/>
<evidence type="ECO:0000313" key="1">
    <source>
        <dbReference type="EMBL" id="CAD8123268.1"/>
    </source>
</evidence>
<organism evidence="1 2">
    <name type="scientific">Paramecium sonneborni</name>
    <dbReference type="NCBI Taxonomy" id="65129"/>
    <lineage>
        <taxon>Eukaryota</taxon>
        <taxon>Sar</taxon>
        <taxon>Alveolata</taxon>
        <taxon>Ciliophora</taxon>
        <taxon>Intramacronucleata</taxon>
        <taxon>Oligohymenophorea</taxon>
        <taxon>Peniculida</taxon>
        <taxon>Parameciidae</taxon>
        <taxon>Paramecium</taxon>
    </lineage>
</organism>
<gene>
    <name evidence="1" type="ORF">PSON_ATCC_30995.1.T1430149</name>
</gene>
<evidence type="ECO:0000313" key="2">
    <source>
        <dbReference type="Proteomes" id="UP000692954"/>
    </source>
</evidence>
<dbReference type="Proteomes" id="UP000692954">
    <property type="component" value="Unassembled WGS sequence"/>
</dbReference>
<accession>A0A8S1R6G5</accession>
<protein>
    <submittedName>
        <fullName evidence="1">Uncharacterized protein</fullName>
    </submittedName>
</protein>
<sequence>MLYFKSEYIYLLGVKINILLYRMQYKSKKISSYKLYLLDISKSAFQPFTKGVSYSEEQQISIILIQYYNFLIIRKINQYNTLIYSCVYKRQKNKQLNKIKPKIMRKRHCGDIEGEFLYSFMWSHSCGDDATLRLWSNFQRKQILFNRTNTR</sequence>
<reference evidence="1" key="1">
    <citation type="submission" date="2021-01" db="EMBL/GenBank/DDBJ databases">
        <authorList>
            <consortium name="Genoscope - CEA"/>
            <person name="William W."/>
        </authorList>
    </citation>
    <scope>NUCLEOTIDE SEQUENCE</scope>
</reference>
<dbReference type="AlphaFoldDB" id="A0A8S1R6G5"/>
<dbReference type="EMBL" id="CAJJDN010000143">
    <property type="protein sequence ID" value="CAD8123268.1"/>
    <property type="molecule type" value="Genomic_DNA"/>
</dbReference>
<comment type="caution">
    <text evidence="1">The sequence shown here is derived from an EMBL/GenBank/DDBJ whole genome shotgun (WGS) entry which is preliminary data.</text>
</comment>